<dbReference type="EMBL" id="BMRE01000035">
    <property type="protein sequence ID" value="GGU61595.1"/>
    <property type="molecule type" value="Genomic_DNA"/>
</dbReference>
<gene>
    <name evidence="1" type="ORF">GCM10010178_62200</name>
</gene>
<organism evidence="1 2">
    <name type="scientific">Lentzea flava</name>
    <dbReference type="NCBI Taxonomy" id="103732"/>
    <lineage>
        <taxon>Bacteria</taxon>
        <taxon>Bacillati</taxon>
        <taxon>Actinomycetota</taxon>
        <taxon>Actinomycetes</taxon>
        <taxon>Pseudonocardiales</taxon>
        <taxon>Pseudonocardiaceae</taxon>
        <taxon>Lentzea</taxon>
    </lineage>
</organism>
<sequence>MSGENIAAVQPGCLPGCTTRHATTVSGCEVTTKVGAVKALGEPDLVVHSNVGAEGTWRYTEITVAVDDPEQAAPLLVLDADQALELAALLVAACDQAAQITVDVTEQLAAGGPR</sequence>
<keyword evidence="2" id="KW-1185">Reference proteome</keyword>
<proteinExistence type="predicted"/>
<name>A0ABQ2V1H6_9PSEU</name>
<comment type="caution">
    <text evidence="1">The sequence shown here is derived from an EMBL/GenBank/DDBJ whole genome shotgun (WGS) entry which is preliminary data.</text>
</comment>
<evidence type="ECO:0000313" key="2">
    <source>
        <dbReference type="Proteomes" id="UP000649573"/>
    </source>
</evidence>
<protein>
    <submittedName>
        <fullName evidence="1">Uncharacterized protein</fullName>
    </submittedName>
</protein>
<reference evidence="2" key="1">
    <citation type="journal article" date="2019" name="Int. J. Syst. Evol. Microbiol.">
        <title>The Global Catalogue of Microorganisms (GCM) 10K type strain sequencing project: providing services to taxonomists for standard genome sequencing and annotation.</title>
        <authorList>
            <consortium name="The Broad Institute Genomics Platform"/>
            <consortium name="The Broad Institute Genome Sequencing Center for Infectious Disease"/>
            <person name="Wu L."/>
            <person name="Ma J."/>
        </authorList>
    </citation>
    <scope>NUCLEOTIDE SEQUENCE [LARGE SCALE GENOMIC DNA]</scope>
    <source>
        <strain evidence="2">JCM 3296</strain>
    </source>
</reference>
<dbReference type="Proteomes" id="UP000649573">
    <property type="component" value="Unassembled WGS sequence"/>
</dbReference>
<evidence type="ECO:0000313" key="1">
    <source>
        <dbReference type="EMBL" id="GGU61595.1"/>
    </source>
</evidence>
<accession>A0ABQ2V1H6</accession>
<dbReference type="RefSeq" id="WP_189257309.1">
    <property type="nucleotide sequence ID" value="NZ_BMRE01000035.1"/>
</dbReference>